<feature type="compositionally biased region" description="Basic and acidic residues" evidence="5">
    <location>
        <begin position="293"/>
        <end position="302"/>
    </location>
</feature>
<evidence type="ECO:0000256" key="3">
    <source>
        <dbReference type="ARBA" id="ARBA00022989"/>
    </source>
</evidence>
<dbReference type="SUPFAM" id="SSF103473">
    <property type="entry name" value="MFS general substrate transporter"/>
    <property type="match status" value="1"/>
</dbReference>
<feature type="transmembrane region" description="Helical" evidence="6">
    <location>
        <begin position="390"/>
        <end position="408"/>
    </location>
</feature>
<feature type="transmembrane region" description="Helical" evidence="6">
    <location>
        <begin position="166"/>
        <end position="189"/>
    </location>
</feature>
<keyword evidence="4 6" id="KW-0472">Membrane</keyword>
<evidence type="ECO:0000256" key="1">
    <source>
        <dbReference type="ARBA" id="ARBA00004141"/>
    </source>
</evidence>
<evidence type="ECO:0000313" key="8">
    <source>
        <dbReference type="EMBL" id="WVN88908.1"/>
    </source>
</evidence>
<keyword evidence="9" id="KW-1185">Reference proteome</keyword>
<reference evidence="8" key="3">
    <citation type="submission" date="2024-01" db="EMBL/GenBank/DDBJ databases">
        <authorList>
            <person name="Coelho M.A."/>
            <person name="David-Palma M."/>
            <person name="Shea T."/>
            <person name="Sun S."/>
            <person name="Cuomo C.A."/>
            <person name="Heitman J."/>
        </authorList>
    </citation>
    <scope>NUCLEOTIDE SEQUENCE</scope>
    <source>
        <strain evidence="8">CBS 7841</strain>
    </source>
</reference>
<feature type="domain" description="Nodulin-like" evidence="7">
    <location>
        <begin position="27"/>
        <end position="221"/>
    </location>
</feature>
<dbReference type="Pfam" id="PF06813">
    <property type="entry name" value="Nodulin-like"/>
    <property type="match status" value="1"/>
</dbReference>
<dbReference type="Proteomes" id="UP000094043">
    <property type="component" value="Chromosome 4"/>
</dbReference>
<evidence type="ECO:0000256" key="5">
    <source>
        <dbReference type="SAM" id="MobiDB-lite"/>
    </source>
</evidence>
<feature type="transmembrane region" description="Helical" evidence="6">
    <location>
        <begin position="25"/>
        <end position="44"/>
    </location>
</feature>
<evidence type="ECO:0000256" key="2">
    <source>
        <dbReference type="ARBA" id="ARBA00022692"/>
    </source>
</evidence>
<dbReference type="EMBL" id="CP143787">
    <property type="protein sequence ID" value="WVN88908.1"/>
    <property type="molecule type" value="Genomic_DNA"/>
</dbReference>
<dbReference type="Gene3D" id="1.20.1250.20">
    <property type="entry name" value="MFS general substrate transporter like domains"/>
    <property type="match status" value="1"/>
</dbReference>
<feature type="transmembrane region" description="Helical" evidence="6">
    <location>
        <begin position="195"/>
        <end position="215"/>
    </location>
</feature>
<keyword evidence="3 6" id="KW-1133">Transmembrane helix</keyword>
<organism evidence="8 9">
    <name type="scientific">Cryptococcus depauperatus CBS 7841</name>
    <dbReference type="NCBI Taxonomy" id="1295531"/>
    <lineage>
        <taxon>Eukaryota</taxon>
        <taxon>Fungi</taxon>
        <taxon>Dikarya</taxon>
        <taxon>Basidiomycota</taxon>
        <taxon>Agaricomycotina</taxon>
        <taxon>Tremellomycetes</taxon>
        <taxon>Tremellales</taxon>
        <taxon>Cryptococcaceae</taxon>
        <taxon>Cryptococcus</taxon>
    </lineage>
</organism>
<evidence type="ECO:0000256" key="4">
    <source>
        <dbReference type="ARBA" id="ARBA00023136"/>
    </source>
</evidence>
<dbReference type="InterPro" id="IPR010658">
    <property type="entry name" value="Nodulin-like"/>
</dbReference>
<feature type="region of interest" description="Disordered" evidence="5">
    <location>
        <begin position="272"/>
        <end position="302"/>
    </location>
</feature>
<gene>
    <name evidence="8" type="ORF">L203_104123</name>
</gene>
<feature type="transmembrane region" description="Helical" evidence="6">
    <location>
        <begin position="331"/>
        <end position="349"/>
    </location>
</feature>
<accession>A0AAJ8JUV7</accession>
<dbReference type="GeneID" id="91088333"/>
<dbReference type="AlphaFoldDB" id="A0AAJ8JUV7"/>
<proteinExistence type="predicted"/>
<dbReference type="GO" id="GO:0000329">
    <property type="term" value="C:fungal-type vacuole membrane"/>
    <property type="evidence" value="ECO:0007669"/>
    <property type="project" value="TreeGrafter"/>
</dbReference>
<evidence type="ECO:0000256" key="6">
    <source>
        <dbReference type="SAM" id="Phobius"/>
    </source>
</evidence>
<keyword evidence="2 6" id="KW-0812">Transmembrane</keyword>
<feature type="transmembrane region" description="Helical" evidence="6">
    <location>
        <begin position="91"/>
        <end position="111"/>
    </location>
</feature>
<evidence type="ECO:0000259" key="7">
    <source>
        <dbReference type="Pfam" id="PF06813"/>
    </source>
</evidence>
<reference evidence="8" key="2">
    <citation type="journal article" date="2022" name="Elife">
        <title>Obligate sexual reproduction of a homothallic fungus closely related to the Cryptococcus pathogenic species complex.</title>
        <authorList>
            <person name="Passer A.R."/>
            <person name="Clancey S.A."/>
            <person name="Shea T."/>
            <person name="David-Palma M."/>
            <person name="Averette A.F."/>
            <person name="Boekhout T."/>
            <person name="Porcel B.M."/>
            <person name="Nowrousian M."/>
            <person name="Cuomo C.A."/>
            <person name="Sun S."/>
            <person name="Heitman J."/>
            <person name="Coelho M.A."/>
        </authorList>
    </citation>
    <scope>NUCLEOTIDE SEQUENCE</scope>
    <source>
        <strain evidence="8">CBS 7841</strain>
    </source>
</reference>
<dbReference type="PANTHER" id="PTHR21576:SF160">
    <property type="entry name" value="NODULIN-LIKE DOMAIN-CONTAINING PROTEIN"/>
    <property type="match status" value="1"/>
</dbReference>
<comment type="subcellular location">
    <subcellularLocation>
        <location evidence="1">Membrane</location>
        <topology evidence="1">Multi-pass membrane protein</topology>
    </subcellularLocation>
</comment>
<sequence length="561" mass="59968">MASRMDWAALNPLGFSWSEVDRARAGVFVMSVLVGLASGSNYVYSAYAPQLANQLVVGATVVNLVGLAGNFGVYMSGPLWGKIVDSRGQKFPLLLAGCFCLVGYGLVHAFYTRAIPIRPSGSDLSYPRLSLLLFAMFLSGCGGSAGLTCGVNAVARSFSDNTRASATGAVLAGFGLSAFLFSGLGHAIWPGDAGGLLALLAVGTSVPMLIGALVIRPVPPRQGLDGGGEYEHVEQDEVCGMTGVRVVVQDHDSPASSRTSSLDLGHSIELSRSHSSASRTPRLGHTHSPSLSLHHEFNPDRHSLKHTPSVSFSSSAILGHSPLEIIRFSDFWLLFIILSILCGTGLMYINNVGTIALALGRDGQLLYDKEVIGGWQTKQVGLTHYQVRRVWTLSVVALLFIISQLFALQTTRVESLWMVSSLLGLSYGSLFNVMPMLVFDWFGMKHFSQNWGWIAVAPVLGSNGFNVLFGKVYDAHTVARVGRPPSLGNGAALEQRWTMAMRGIVRRGESALPGDGAHDCLVGEQCYGTAIKVSLVSCGVAFVLSVLAGLRRNKIHKENSL</sequence>
<dbReference type="PANTHER" id="PTHR21576">
    <property type="entry name" value="UNCHARACTERIZED NODULIN-LIKE PROTEIN"/>
    <property type="match status" value="1"/>
</dbReference>
<dbReference type="RefSeq" id="XP_066069608.1">
    <property type="nucleotide sequence ID" value="XM_066213511.1"/>
</dbReference>
<feature type="transmembrane region" description="Helical" evidence="6">
    <location>
        <begin position="56"/>
        <end position="79"/>
    </location>
</feature>
<evidence type="ECO:0000313" key="9">
    <source>
        <dbReference type="Proteomes" id="UP000094043"/>
    </source>
</evidence>
<feature type="transmembrane region" description="Helical" evidence="6">
    <location>
        <begin position="415"/>
        <end position="438"/>
    </location>
</feature>
<protein>
    <recommendedName>
        <fullName evidence="7">Nodulin-like domain-containing protein</fullName>
    </recommendedName>
</protein>
<reference evidence="8" key="1">
    <citation type="submission" date="2016-06" db="EMBL/GenBank/DDBJ databases">
        <authorList>
            <person name="Cuomo C."/>
            <person name="Litvintseva A."/>
            <person name="Heitman J."/>
            <person name="Chen Y."/>
            <person name="Sun S."/>
            <person name="Springer D."/>
            <person name="Dromer F."/>
            <person name="Young S."/>
            <person name="Zeng Q."/>
            <person name="Chapman S."/>
            <person name="Gujja S."/>
            <person name="Saif S."/>
            <person name="Birren B."/>
        </authorList>
    </citation>
    <scope>NUCLEOTIDE SEQUENCE</scope>
    <source>
        <strain evidence="8">CBS 7841</strain>
    </source>
</reference>
<name>A0AAJ8JUV7_9TREE</name>
<dbReference type="InterPro" id="IPR036259">
    <property type="entry name" value="MFS_trans_sf"/>
</dbReference>
<feature type="transmembrane region" description="Helical" evidence="6">
    <location>
        <begin position="131"/>
        <end position="154"/>
    </location>
</feature>
<dbReference type="KEGG" id="cdep:91088333"/>